<keyword evidence="4" id="KW-1185">Reference proteome</keyword>
<protein>
    <submittedName>
        <fullName evidence="2">Probable nitrogen fixation protein</fullName>
    </submittedName>
    <submittedName>
        <fullName evidence="1">Putative nitrogen fixation protein</fullName>
    </submittedName>
</protein>
<organism evidence="2 3">
    <name type="scientific">Rhizobium aethiopicum</name>
    <dbReference type="NCBI Taxonomy" id="1138170"/>
    <lineage>
        <taxon>Bacteria</taxon>
        <taxon>Pseudomonadati</taxon>
        <taxon>Pseudomonadota</taxon>
        <taxon>Alphaproteobacteria</taxon>
        <taxon>Hyphomicrobiales</taxon>
        <taxon>Rhizobiaceae</taxon>
        <taxon>Rhizobium/Agrobacterium group</taxon>
        <taxon>Rhizobium</taxon>
    </lineage>
</organism>
<name>A0A1C3YBX5_9HYPH</name>
<dbReference type="Proteomes" id="UP000198723">
    <property type="component" value="Unassembled WGS sequence"/>
</dbReference>
<dbReference type="PIRSF" id="PIRSF005788">
    <property type="entry name" value="NifK"/>
    <property type="match status" value="1"/>
</dbReference>
<dbReference type="Proteomes" id="UP000524492">
    <property type="component" value="Unassembled WGS sequence"/>
</dbReference>
<gene>
    <name evidence="2" type="ORF">GA0061105_13029</name>
    <name evidence="1" type="ORF">GGD53_003428</name>
</gene>
<dbReference type="EMBL" id="JACIFV010000011">
    <property type="protein sequence ID" value="MBB4193264.1"/>
    <property type="molecule type" value="Genomic_DNA"/>
</dbReference>
<dbReference type="Gene3D" id="1.10.3100.20">
    <property type="entry name" value="Protein of unknown function DUF269"/>
    <property type="match status" value="1"/>
</dbReference>
<reference evidence="1 4" key="2">
    <citation type="submission" date="2020-08" db="EMBL/GenBank/DDBJ databases">
        <title>Genomic Encyclopedia of Type Strains, Phase IV (KMG-V): Genome sequencing to study the core and pangenomes of soil and plant-associated prokaryotes.</title>
        <authorList>
            <person name="Whitman W."/>
        </authorList>
    </citation>
    <scope>NUCLEOTIDE SEQUENCE [LARGE SCALE GENOMIC DNA]</scope>
    <source>
        <strain evidence="1 4">SEMIA 4074</strain>
    </source>
</reference>
<accession>A0A1C3YBX5</accession>
<evidence type="ECO:0000313" key="1">
    <source>
        <dbReference type="EMBL" id="MBB4193264.1"/>
    </source>
</evidence>
<dbReference type="AlphaFoldDB" id="A0A1C3YBX5"/>
<evidence type="ECO:0000313" key="3">
    <source>
        <dbReference type="Proteomes" id="UP000198723"/>
    </source>
</evidence>
<dbReference type="STRING" id="1138170.GA0061105_13029"/>
<dbReference type="NCBIfam" id="TIGR02935">
    <property type="entry name" value="NifX-associated nitrogen fixation protein"/>
    <property type="match status" value="1"/>
</dbReference>
<dbReference type="InterPro" id="IPR004952">
    <property type="entry name" value="NifX-assoc_nitrogen_fix"/>
</dbReference>
<dbReference type="Pfam" id="PF03270">
    <property type="entry name" value="DUF269"/>
    <property type="match status" value="1"/>
</dbReference>
<evidence type="ECO:0000313" key="2">
    <source>
        <dbReference type="EMBL" id="SCB62052.1"/>
    </source>
</evidence>
<dbReference type="EMBL" id="FMAJ01000030">
    <property type="protein sequence ID" value="SCB62052.1"/>
    <property type="molecule type" value="Genomic_DNA"/>
</dbReference>
<dbReference type="GeneID" id="45960673"/>
<reference evidence="2 3" key="1">
    <citation type="submission" date="2016-08" db="EMBL/GenBank/DDBJ databases">
        <authorList>
            <person name="Seilhamer J.J."/>
        </authorList>
    </citation>
    <scope>NUCLEOTIDE SEQUENCE [LARGE SCALE GENOMIC DNA]</scope>
    <source>
        <strain evidence="2 3">HBR26</strain>
    </source>
</reference>
<evidence type="ECO:0000313" key="4">
    <source>
        <dbReference type="Proteomes" id="UP000524492"/>
    </source>
</evidence>
<sequence length="161" mass="17955">MSNVTPVPNNARLDEKDALATPFIKCLLRLMRAQDTFELWQEKSDTDLLCDFIVTRQQRRAIPLIGGPDLEVQWRLEIFYAAVALAIEEQSGLMASPVLTVNHEGFGRILLTAGRLVVLSKTLRDVHRFGFDNLQKLAEAGTGLVDNGLTTIKTYSDVARV</sequence>
<proteinExistence type="predicted"/>
<dbReference type="RefSeq" id="WP_004677039.1">
    <property type="nucleotide sequence ID" value="NZ_FMAJ01000030.1"/>
</dbReference>